<dbReference type="InterPro" id="IPR002110">
    <property type="entry name" value="Ankyrin_rpt"/>
</dbReference>
<dbReference type="SUPFAM" id="SSF48403">
    <property type="entry name" value="Ankyrin repeat"/>
    <property type="match status" value="1"/>
</dbReference>
<keyword evidence="15" id="KW-1185">Reference proteome</keyword>
<feature type="domain" description="Histone deacetylase" evidence="12">
    <location>
        <begin position="636"/>
        <end position="790"/>
    </location>
</feature>
<sequence>MTISILARIVSRSNLRNLFDTCAKMGSRTGMRPKLEIEANADSAISSQRATRARKKSLEQENVAGSLLLDHESSSPEVSDGSGRTKKAKANDPAADMKAEQQVRKDSNKPKLEHLIIPEDSLTTVEVMTPHNVGATKGPAVFMAMVDESSPSRLQSVESILADFKTEEERRRAVNEAEEHGYTALMRCSFVEEERVCGMLLEAKADVLQRDLRGNNSLHWAAFTGNEGVMGLLLGQRKGGGGVDDANAAGETPMHIASCKGHEKVCVLLLQHGADPRRRNLRFQTPLDVAAVDNASSSSSSSSSSSTSMAKGGKLAMRVSCAARKRVRKAILSYDKDHGGGGCRVLVVHHDDCLEHHTKVGHQEAPDRVRAILAKLRSTRGADKFEDYELSIDCSFEPAREESVLRVHSRAYVSFVRELSEQVASSEGPVPFTPRVQTALASSGTRGGWETADGEGDTFFSKGSYRAALRAAGGVCHAIDQVVRGKARAAFCCVRPPGHHAGKDGLIKDCISCGFCIFNNVVVGAVHAIETYGEKARRERRLRKRSDTTKEVKEEEGKEKGGEEVKDEVEEGQEVKEEVDDGEVKVKVEQSDGKEEEDQTGKQTKKDQVGGANKEGREQEDDEDEDEDEDEERVVIRKVAIVDLDVHHGNGTEELVRLRSRQHPDEMFFFSIHLFQPQHTGIPEAYEFYPGTGGGDIVQDNVVNVPIYPCWCVEGNGPSKRTRVASKREPGEGGGACSVLPGWAGQEMFKRCHGRNYFRSQIQHKLLPTLRAFSPDLIILSMGFDGAEGDVGNANLWLDNMPGGLDLTCEVGREERED</sequence>
<dbReference type="PANTHER" id="PTHR10625:SF5">
    <property type="entry name" value="HISTONE DEACETYLASE"/>
    <property type="match status" value="1"/>
</dbReference>
<evidence type="ECO:0000256" key="2">
    <source>
        <dbReference type="ARBA" id="ARBA00007738"/>
    </source>
</evidence>
<dbReference type="PANTHER" id="PTHR10625">
    <property type="entry name" value="HISTONE DEACETYLASE HDAC1-RELATED"/>
    <property type="match status" value="1"/>
</dbReference>
<evidence type="ECO:0000313" key="13">
    <source>
        <dbReference type="EMBL" id="EKX33460.1"/>
    </source>
</evidence>
<feature type="region of interest" description="Disordered" evidence="11">
    <location>
        <begin position="39"/>
        <end position="108"/>
    </location>
</feature>
<keyword evidence="6" id="KW-0156">Chromatin regulator</keyword>
<dbReference type="SUPFAM" id="SSF52768">
    <property type="entry name" value="Arginase/deacetylase"/>
    <property type="match status" value="3"/>
</dbReference>
<dbReference type="PROSITE" id="PS50297">
    <property type="entry name" value="ANK_REP_REGION"/>
    <property type="match status" value="1"/>
</dbReference>
<feature type="domain" description="Histone deacetylase" evidence="12">
    <location>
        <begin position="362"/>
        <end position="533"/>
    </location>
</feature>
<evidence type="ECO:0000256" key="3">
    <source>
        <dbReference type="ARBA" id="ARBA00012111"/>
    </source>
</evidence>
<dbReference type="PaxDb" id="55529-EKX33460"/>
<keyword evidence="8" id="KW-0804">Transcription</keyword>
<evidence type="ECO:0000256" key="9">
    <source>
        <dbReference type="ARBA" id="ARBA00023242"/>
    </source>
</evidence>
<name>L1IC93_GUITC</name>
<dbReference type="Pfam" id="PF12796">
    <property type="entry name" value="Ank_2"/>
    <property type="match status" value="1"/>
</dbReference>
<dbReference type="Proteomes" id="UP000011087">
    <property type="component" value="Unassembled WGS sequence"/>
</dbReference>
<keyword evidence="7" id="KW-0805">Transcription regulation</keyword>
<dbReference type="GO" id="GO:0000118">
    <property type="term" value="C:histone deacetylase complex"/>
    <property type="evidence" value="ECO:0007669"/>
    <property type="project" value="TreeGrafter"/>
</dbReference>
<evidence type="ECO:0000256" key="8">
    <source>
        <dbReference type="ARBA" id="ARBA00023163"/>
    </source>
</evidence>
<dbReference type="eggNOG" id="KOG0507">
    <property type="taxonomic scope" value="Eukaryota"/>
</dbReference>
<keyword evidence="5" id="KW-0378">Hydrolase</keyword>
<dbReference type="InterPro" id="IPR023801">
    <property type="entry name" value="His_deacetylse_dom"/>
</dbReference>
<dbReference type="EMBL" id="JH993141">
    <property type="protein sequence ID" value="EKX33460.1"/>
    <property type="molecule type" value="Genomic_DNA"/>
</dbReference>
<feature type="region of interest" description="Disordered" evidence="11">
    <location>
        <begin position="292"/>
        <end position="311"/>
    </location>
</feature>
<feature type="compositionally biased region" description="Basic and acidic residues" evidence="11">
    <location>
        <begin position="545"/>
        <end position="564"/>
    </location>
</feature>
<evidence type="ECO:0000256" key="7">
    <source>
        <dbReference type="ARBA" id="ARBA00023015"/>
    </source>
</evidence>
<dbReference type="EC" id="3.5.1.98" evidence="3"/>
<reference evidence="15" key="2">
    <citation type="submission" date="2012-11" db="EMBL/GenBank/DDBJ databases">
        <authorList>
            <person name="Kuo A."/>
            <person name="Curtis B.A."/>
            <person name="Tanifuji G."/>
            <person name="Burki F."/>
            <person name="Gruber A."/>
            <person name="Irimia M."/>
            <person name="Maruyama S."/>
            <person name="Arias M.C."/>
            <person name="Ball S.G."/>
            <person name="Gile G.H."/>
            <person name="Hirakawa Y."/>
            <person name="Hopkins J.F."/>
            <person name="Rensing S.A."/>
            <person name="Schmutz J."/>
            <person name="Symeonidi A."/>
            <person name="Elias M."/>
            <person name="Eveleigh R.J."/>
            <person name="Herman E.K."/>
            <person name="Klute M.J."/>
            <person name="Nakayama T."/>
            <person name="Obornik M."/>
            <person name="Reyes-Prieto A."/>
            <person name="Armbrust E.V."/>
            <person name="Aves S.J."/>
            <person name="Beiko R.G."/>
            <person name="Coutinho P."/>
            <person name="Dacks J.B."/>
            <person name="Durnford D.G."/>
            <person name="Fast N.M."/>
            <person name="Green B.R."/>
            <person name="Grisdale C."/>
            <person name="Hempe F."/>
            <person name="Henrissat B."/>
            <person name="Hoppner M.P."/>
            <person name="Ishida K.-I."/>
            <person name="Kim E."/>
            <person name="Koreny L."/>
            <person name="Kroth P.G."/>
            <person name="Liu Y."/>
            <person name="Malik S.-B."/>
            <person name="Maier U.G."/>
            <person name="McRose D."/>
            <person name="Mock T."/>
            <person name="Neilson J.A."/>
            <person name="Onodera N.T."/>
            <person name="Poole A.M."/>
            <person name="Pritham E.J."/>
            <person name="Richards T.A."/>
            <person name="Rocap G."/>
            <person name="Roy S.W."/>
            <person name="Sarai C."/>
            <person name="Schaack S."/>
            <person name="Shirato S."/>
            <person name="Slamovits C.H."/>
            <person name="Spencer D.F."/>
            <person name="Suzuki S."/>
            <person name="Worden A.Z."/>
            <person name="Zauner S."/>
            <person name="Barry K."/>
            <person name="Bell C."/>
            <person name="Bharti A.K."/>
            <person name="Crow J.A."/>
            <person name="Grimwood J."/>
            <person name="Kramer R."/>
            <person name="Lindquist E."/>
            <person name="Lucas S."/>
            <person name="Salamov A."/>
            <person name="McFadden G.I."/>
            <person name="Lane C.E."/>
            <person name="Keeling P.J."/>
            <person name="Gray M.W."/>
            <person name="Grigoriev I.V."/>
            <person name="Archibald J.M."/>
        </authorList>
    </citation>
    <scope>NUCLEOTIDE SEQUENCE</scope>
    <source>
        <strain evidence="15">CCMP2712</strain>
    </source>
</reference>
<reference evidence="13 15" key="1">
    <citation type="journal article" date="2012" name="Nature">
        <title>Algal genomes reveal evolutionary mosaicism and the fate of nucleomorphs.</title>
        <authorList>
            <consortium name="DOE Joint Genome Institute"/>
            <person name="Curtis B.A."/>
            <person name="Tanifuji G."/>
            <person name="Burki F."/>
            <person name="Gruber A."/>
            <person name="Irimia M."/>
            <person name="Maruyama S."/>
            <person name="Arias M.C."/>
            <person name="Ball S.G."/>
            <person name="Gile G.H."/>
            <person name="Hirakawa Y."/>
            <person name="Hopkins J.F."/>
            <person name="Kuo A."/>
            <person name="Rensing S.A."/>
            <person name="Schmutz J."/>
            <person name="Symeonidi A."/>
            <person name="Elias M."/>
            <person name="Eveleigh R.J."/>
            <person name="Herman E.K."/>
            <person name="Klute M.J."/>
            <person name="Nakayama T."/>
            <person name="Obornik M."/>
            <person name="Reyes-Prieto A."/>
            <person name="Armbrust E.V."/>
            <person name="Aves S.J."/>
            <person name="Beiko R.G."/>
            <person name="Coutinho P."/>
            <person name="Dacks J.B."/>
            <person name="Durnford D.G."/>
            <person name="Fast N.M."/>
            <person name="Green B.R."/>
            <person name="Grisdale C.J."/>
            <person name="Hempel F."/>
            <person name="Henrissat B."/>
            <person name="Hoppner M.P."/>
            <person name="Ishida K."/>
            <person name="Kim E."/>
            <person name="Koreny L."/>
            <person name="Kroth P.G."/>
            <person name="Liu Y."/>
            <person name="Malik S.B."/>
            <person name="Maier U.G."/>
            <person name="McRose D."/>
            <person name="Mock T."/>
            <person name="Neilson J.A."/>
            <person name="Onodera N.T."/>
            <person name="Poole A.M."/>
            <person name="Pritham E.J."/>
            <person name="Richards T.A."/>
            <person name="Rocap G."/>
            <person name="Roy S.W."/>
            <person name="Sarai C."/>
            <person name="Schaack S."/>
            <person name="Shirato S."/>
            <person name="Slamovits C.H."/>
            <person name="Spencer D.F."/>
            <person name="Suzuki S."/>
            <person name="Worden A.Z."/>
            <person name="Zauner S."/>
            <person name="Barry K."/>
            <person name="Bell C."/>
            <person name="Bharti A.K."/>
            <person name="Crow J.A."/>
            <person name="Grimwood J."/>
            <person name="Kramer R."/>
            <person name="Lindquist E."/>
            <person name="Lucas S."/>
            <person name="Salamov A."/>
            <person name="McFadden G.I."/>
            <person name="Lane C.E."/>
            <person name="Keeling P.J."/>
            <person name="Gray M.W."/>
            <person name="Grigoriev I.V."/>
            <person name="Archibald J.M."/>
        </authorList>
    </citation>
    <scope>NUCLEOTIDE SEQUENCE</scope>
    <source>
        <strain evidence="13 15">CCMP2712</strain>
    </source>
</reference>
<dbReference type="HOGENOM" id="CLU_345618_0_0_1"/>
<dbReference type="OrthoDB" id="424012at2759"/>
<dbReference type="AlphaFoldDB" id="L1IC93"/>
<dbReference type="Gene3D" id="1.25.40.20">
    <property type="entry name" value="Ankyrin repeat-containing domain"/>
    <property type="match status" value="1"/>
</dbReference>
<evidence type="ECO:0000313" key="15">
    <source>
        <dbReference type="Proteomes" id="UP000011087"/>
    </source>
</evidence>
<evidence type="ECO:0000256" key="6">
    <source>
        <dbReference type="ARBA" id="ARBA00022853"/>
    </source>
</evidence>
<dbReference type="EnsemblProtists" id="EKX33460">
    <property type="protein sequence ID" value="EKX33460"/>
    <property type="gene ID" value="GUITHDRAFT_120362"/>
</dbReference>
<evidence type="ECO:0000256" key="5">
    <source>
        <dbReference type="ARBA" id="ARBA00022801"/>
    </source>
</evidence>
<feature type="compositionally biased region" description="Basic and acidic residues" evidence="11">
    <location>
        <begin position="95"/>
        <end position="108"/>
    </location>
</feature>
<dbReference type="GO" id="GO:0040029">
    <property type="term" value="P:epigenetic regulation of gene expression"/>
    <property type="evidence" value="ECO:0007669"/>
    <property type="project" value="TreeGrafter"/>
</dbReference>
<keyword evidence="4" id="KW-0678">Repressor</keyword>
<feature type="repeat" description="ANK" evidence="10">
    <location>
        <begin position="249"/>
        <end position="281"/>
    </location>
</feature>
<feature type="compositionally biased region" description="Acidic residues" evidence="11">
    <location>
        <begin position="618"/>
        <end position="632"/>
    </location>
</feature>
<accession>L1IC93</accession>
<evidence type="ECO:0000259" key="12">
    <source>
        <dbReference type="Pfam" id="PF00850"/>
    </source>
</evidence>
<dbReference type="KEGG" id="gtt:GUITHDRAFT_120362"/>
<dbReference type="Pfam" id="PF00850">
    <property type="entry name" value="Hist_deacetyl"/>
    <property type="match status" value="2"/>
</dbReference>
<dbReference type="GeneID" id="17290190"/>
<dbReference type="eggNOG" id="KOG1343">
    <property type="taxonomic scope" value="Eukaryota"/>
</dbReference>
<evidence type="ECO:0000256" key="1">
    <source>
        <dbReference type="ARBA" id="ARBA00004123"/>
    </source>
</evidence>
<keyword evidence="10" id="KW-0040">ANK repeat</keyword>
<reference evidence="14" key="3">
    <citation type="submission" date="2016-03" db="UniProtKB">
        <authorList>
            <consortium name="EnsemblProtists"/>
        </authorList>
    </citation>
    <scope>IDENTIFICATION</scope>
</reference>
<feature type="compositionally biased region" description="Basic and acidic residues" evidence="11">
    <location>
        <begin position="582"/>
        <end position="593"/>
    </location>
</feature>
<dbReference type="GO" id="GO:0005737">
    <property type="term" value="C:cytoplasm"/>
    <property type="evidence" value="ECO:0007669"/>
    <property type="project" value="TreeGrafter"/>
</dbReference>
<feature type="compositionally biased region" description="Low complexity" evidence="11">
    <location>
        <begin position="296"/>
        <end position="308"/>
    </location>
</feature>
<dbReference type="STRING" id="905079.L1IC93"/>
<evidence type="ECO:0000256" key="4">
    <source>
        <dbReference type="ARBA" id="ARBA00022491"/>
    </source>
</evidence>
<dbReference type="RefSeq" id="XP_005820440.1">
    <property type="nucleotide sequence ID" value="XM_005820383.1"/>
</dbReference>
<protein>
    <recommendedName>
        <fullName evidence="3">histone deacetylase</fullName>
        <ecNumber evidence="3">3.5.1.98</ecNumber>
    </recommendedName>
</protein>
<dbReference type="Gene3D" id="3.40.800.20">
    <property type="entry name" value="Histone deacetylase domain"/>
    <property type="match status" value="1"/>
</dbReference>
<keyword evidence="9" id="KW-0539">Nucleus</keyword>
<dbReference type="InterPro" id="IPR023696">
    <property type="entry name" value="Ureohydrolase_dom_sf"/>
</dbReference>
<dbReference type="InterPro" id="IPR036770">
    <property type="entry name" value="Ankyrin_rpt-contain_sf"/>
</dbReference>
<feature type="compositionally biased region" description="Acidic residues" evidence="11">
    <location>
        <begin position="565"/>
        <end position="581"/>
    </location>
</feature>
<evidence type="ECO:0000256" key="10">
    <source>
        <dbReference type="PROSITE-ProRule" id="PRU00023"/>
    </source>
</evidence>
<dbReference type="GO" id="GO:0141221">
    <property type="term" value="F:histone deacetylase activity, hydrolytic mechanism"/>
    <property type="evidence" value="ECO:0007669"/>
    <property type="project" value="UniProtKB-EC"/>
</dbReference>
<feature type="region of interest" description="Disordered" evidence="11">
    <location>
        <begin position="534"/>
        <end position="633"/>
    </location>
</feature>
<organism evidence="13">
    <name type="scientific">Guillardia theta (strain CCMP2712)</name>
    <name type="common">Cryptophyte</name>
    <dbReference type="NCBI Taxonomy" id="905079"/>
    <lineage>
        <taxon>Eukaryota</taxon>
        <taxon>Cryptophyceae</taxon>
        <taxon>Pyrenomonadales</taxon>
        <taxon>Geminigeraceae</taxon>
        <taxon>Guillardia</taxon>
    </lineage>
</organism>
<dbReference type="InterPro" id="IPR037138">
    <property type="entry name" value="His_deacetylse_dom_sf"/>
</dbReference>
<comment type="subcellular location">
    <subcellularLocation>
        <location evidence="1">Nucleus</location>
    </subcellularLocation>
</comment>
<evidence type="ECO:0000313" key="14">
    <source>
        <dbReference type="EnsemblProtists" id="EKX33460"/>
    </source>
</evidence>
<evidence type="ECO:0000256" key="11">
    <source>
        <dbReference type="SAM" id="MobiDB-lite"/>
    </source>
</evidence>
<comment type="similarity">
    <text evidence="2">Belongs to the histone deacetylase family. HD type 2 subfamily.</text>
</comment>
<dbReference type="PROSITE" id="PS50088">
    <property type="entry name" value="ANK_REPEAT"/>
    <property type="match status" value="1"/>
</dbReference>
<gene>
    <name evidence="13" type="ORF">GUITHDRAFT_120362</name>
</gene>
<proteinExistence type="inferred from homology"/>
<dbReference type="SMART" id="SM00248">
    <property type="entry name" value="ANK"/>
    <property type="match status" value="3"/>
</dbReference>